<sequence length="108" mass="12314">MKIRGIKRGQTIELLEPVDSIPDGAEIIVDLEPSSTKYAEVKKPLKDEDRLEKLNQLFGVWKNQPELIEIFAEIDNERHSYRGRAIDSIDIVVIMPGIFAPLPDIFRA</sequence>
<dbReference type="RefSeq" id="WP_171977102.1">
    <property type="nucleotide sequence ID" value="NZ_CAWOXK010000001.1"/>
</dbReference>
<name>A0A856MG63_9CYAN</name>
<dbReference type="AlphaFoldDB" id="A0A856MG63"/>
<evidence type="ECO:0000313" key="1">
    <source>
        <dbReference type="EMBL" id="QDL10193.1"/>
    </source>
</evidence>
<accession>A0A856MG63</accession>
<evidence type="ECO:0000313" key="2">
    <source>
        <dbReference type="Proteomes" id="UP000503129"/>
    </source>
</evidence>
<keyword evidence="2" id="KW-1185">Reference proteome</keyword>
<gene>
    <name evidence="1" type="ORF">DP114_21890</name>
</gene>
<dbReference type="EMBL" id="CP030118">
    <property type="protein sequence ID" value="QDL10193.1"/>
    <property type="molecule type" value="Genomic_DNA"/>
</dbReference>
<proteinExistence type="predicted"/>
<dbReference type="KEGG" id="bsen:DP114_21890"/>
<dbReference type="Proteomes" id="UP000503129">
    <property type="component" value="Chromosome"/>
</dbReference>
<protein>
    <submittedName>
        <fullName evidence="1">Uncharacterized protein</fullName>
    </submittedName>
</protein>
<organism evidence="1 2">
    <name type="scientific">Brasilonema sennae CENA114</name>
    <dbReference type="NCBI Taxonomy" id="415709"/>
    <lineage>
        <taxon>Bacteria</taxon>
        <taxon>Bacillati</taxon>
        <taxon>Cyanobacteriota</taxon>
        <taxon>Cyanophyceae</taxon>
        <taxon>Nostocales</taxon>
        <taxon>Scytonemataceae</taxon>
        <taxon>Brasilonema</taxon>
        <taxon>Bromeliae group (in: Brasilonema)</taxon>
    </lineage>
</organism>
<reference evidence="1 2" key="1">
    <citation type="submission" date="2018-06" db="EMBL/GenBank/DDBJ databases">
        <title>Comparative genomics of Brasilonema spp. strains.</title>
        <authorList>
            <person name="Alvarenga D.O."/>
            <person name="Fiore M.F."/>
            <person name="Varani A.M."/>
        </authorList>
    </citation>
    <scope>NUCLEOTIDE SEQUENCE [LARGE SCALE GENOMIC DNA]</scope>
    <source>
        <strain evidence="1 2">CENA114</strain>
    </source>
</reference>